<sequence>MNDITCVRPGEQGVVRNENGNAKRVRHANNVIVYGVEETKEINFKIIIVTFDQPLYIKAKNIVACAGQNSILGNIVVRLGEFIFLSSIVFMAESDLKDLLTKKGSQLIIYSYASNSVDKMLVGHAYARAVRAHLIVQLVFTKIMLKGILLTVIERETVTTILQHFQDDPPTASEINKHPILVEMSWKLEQELLRIENNEPTAKL</sequence>
<reference evidence="1 2" key="1">
    <citation type="submission" date="2016-03" db="EMBL/GenBank/DDBJ databases">
        <title>Trachymyrmex septentrionalis WGS genome.</title>
        <authorList>
            <person name="Nygaard S."/>
            <person name="Hu H."/>
            <person name="Boomsma J."/>
            <person name="Zhang G."/>
        </authorList>
    </citation>
    <scope>NUCLEOTIDE SEQUENCE [LARGE SCALE GENOMIC DNA]</scope>
    <source>
        <strain evidence="1">Tsep2-gDNA-1</strain>
        <tissue evidence="1">Whole body</tissue>
    </source>
</reference>
<keyword evidence="2" id="KW-1185">Reference proteome</keyword>
<gene>
    <name evidence="1" type="ORF">ALC56_11913</name>
</gene>
<protein>
    <submittedName>
        <fullName evidence="1">Uncharacterized protein</fullName>
    </submittedName>
</protein>
<proteinExistence type="predicted"/>
<evidence type="ECO:0000313" key="2">
    <source>
        <dbReference type="Proteomes" id="UP000078541"/>
    </source>
</evidence>
<name>A0A151JTL8_9HYME</name>
<organism evidence="1 2">
    <name type="scientific">Trachymyrmex septentrionalis</name>
    <dbReference type="NCBI Taxonomy" id="34720"/>
    <lineage>
        <taxon>Eukaryota</taxon>
        <taxon>Metazoa</taxon>
        <taxon>Ecdysozoa</taxon>
        <taxon>Arthropoda</taxon>
        <taxon>Hexapoda</taxon>
        <taxon>Insecta</taxon>
        <taxon>Pterygota</taxon>
        <taxon>Neoptera</taxon>
        <taxon>Endopterygota</taxon>
        <taxon>Hymenoptera</taxon>
        <taxon>Apocrita</taxon>
        <taxon>Aculeata</taxon>
        <taxon>Formicoidea</taxon>
        <taxon>Formicidae</taxon>
        <taxon>Myrmicinae</taxon>
        <taxon>Trachymyrmex</taxon>
    </lineage>
</organism>
<dbReference type="AlphaFoldDB" id="A0A151JTL8"/>
<dbReference type="Proteomes" id="UP000078541">
    <property type="component" value="Unassembled WGS sequence"/>
</dbReference>
<accession>A0A151JTL8</accession>
<dbReference type="EMBL" id="KQ981896">
    <property type="protein sequence ID" value="KYN33773.1"/>
    <property type="molecule type" value="Genomic_DNA"/>
</dbReference>
<evidence type="ECO:0000313" key="1">
    <source>
        <dbReference type="EMBL" id="KYN33773.1"/>
    </source>
</evidence>